<dbReference type="KEGG" id="clup:CLUP02_11044"/>
<dbReference type="AlphaFoldDB" id="A0A9Q8SXW0"/>
<evidence type="ECO:0000313" key="3">
    <source>
        <dbReference type="Proteomes" id="UP000830671"/>
    </source>
</evidence>
<keyword evidence="3" id="KW-1185">Reference proteome</keyword>
<sequence>MELDDNSGKFLLGLSAETSKLPCVQVIIISYNSKIDDTRKSILAVTDQSIQRMDIKCLRLLWRVSSAPFLENRTFNHAFPSSPKLLFEETAGVLGDFCSIQSTPIHSIILFLDSPSSPIFIMKFTTIATSPLLLGSASLVTAVSPSVPLDQAIPRGISSINLQGTDVDQKNDGRLCFTLGTFDSHFGEFDVSLVDESVDGHLANGFCYNHATKVVQDSQGNDCVFDDTVSNLRCSAESPKTKFDLTIRQPPAVDYSKTSVRPEMTPCTSLLRAVCLEKVKAQCAWCSHHTTDPECHKATFCPWRLSPKYGLSSSPSPSSTPVYDGSRCTGGKPFLPAWHQYLRWCRDHPESIRCPYLPWTLNPKTIHSDNAFNDAIGFIWCNLLGRCQHSDISAITPPKTVQVIQNALEHVCTRYPPTCPFIPPVMEVVLSSMEVIADVSRLATAFFTGHGLEDYSRPALPKSPETSHGAPARIGHSDSQGSLSVVDNALRSATLEFICEELCSPLCDHIPSVMRIVDSILKGNADLQELTNAFQYYVARITPADVQTLTEGAEDIYDIFVATPSKLEDLIDAVKTDLETLGLDGTWRLLRAGLSIYFRLSPSDEHNLLRTLGDIITRFDASGASS</sequence>
<organism evidence="2 3">
    <name type="scientific">Colletotrichum lupini</name>
    <dbReference type="NCBI Taxonomy" id="145971"/>
    <lineage>
        <taxon>Eukaryota</taxon>
        <taxon>Fungi</taxon>
        <taxon>Dikarya</taxon>
        <taxon>Ascomycota</taxon>
        <taxon>Pezizomycotina</taxon>
        <taxon>Sordariomycetes</taxon>
        <taxon>Hypocreomycetidae</taxon>
        <taxon>Glomerellales</taxon>
        <taxon>Glomerellaceae</taxon>
        <taxon>Colletotrichum</taxon>
        <taxon>Colletotrichum acutatum species complex</taxon>
    </lineage>
</organism>
<evidence type="ECO:0000313" key="2">
    <source>
        <dbReference type="EMBL" id="UQC85546.1"/>
    </source>
</evidence>
<dbReference type="Proteomes" id="UP000830671">
    <property type="component" value="Chromosome 5"/>
</dbReference>
<dbReference type="GeneID" id="73345025"/>
<reference evidence="2" key="1">
    <citation type="journal article" date="2021" name="Mol. Plant Microbe Interact.">
        <title>Complete Genome Sequence of the Plant-Pathogenic Fungus Colletotrichum lupini.</title>
        <authorList>
            <person name="Baroncelli R."/>
            <person name="Pensec F."/>
            <person name="Da Lio D."/>
            <person name="Boufleur T."/>
            <person name="Vicente I."/>
            <person name="Sarrocco S."/>
            <person name="Picot A."/>
            <person name="Baraldi E."/>
            <person name="Sukno S."/>
            <person name="Thon M."/>
            <person name="Le Floch G."/>
        </authorList>
    </citation>
    <scope>NUCLEOTIDE SEQUENCE</scope>
    <source>
        <strain evidence="2">IMI 504893</strain>
    </source>
</reference>
<dbReference type="EMBL" id="CP019477">
    <property type="protein sequence ID" value="UQC85546.1"/>
    <property type="molecule type" value="Genomic_DNA"/>
</dbReference>
<proteinExistence type="predicted"/>
<protein>
    <submittedName>
        <fullName evidence="2">Uncharacterized protein</fullName>
    </submittedName>
</protein>
<name>A0A9Q8SXW0_9PEZI</name>
<feature type="region of interest" description="Disordered" evidence="1">
    <location>
        <begin position="457"/>
        <end position="480"/>
    </location>
</feature>
<gene>
    <name evidence="2" type="ORF">CLUP02_11044</name>
</gene>
<accession>A0A9Q8SXW0</accession>
<dbReference type="RefSeq" id="XP_049147160.1">
    <property type="nucleotide sequence ID" value="XM_049290015.1"/>
</dbReference>
<evidence type="ECO:0000256" key="1">
    <source>
        <dbReference type="SAM" id="MobiDB-lite"/>
    </source>
</evidence>